<evidence type="ECO:0000313" key="2">
    <source>
        <dbReference type="EMBL" id="OAT34356.1"/>
    </source>
</evidence>
<dbReference type="NCBIfam" id="NF007848">
    <property type="entry name" value="PRK10557.1"/>
    <property type="match status" value="1"/>
</dbReference>
<dbReference type="RefSeq" id="WP_066748408.1">
    <property type="nucleotide sequence ID" value="NZ_LXEN01000048.1"/>
</dbReference>
<dbReference type="Proteomes" id="UP000094023">
    <property type="component" value="Unassembled WGS sequence"/>
</dbReference>
<dbReference type="AlphaFoldDB" id="A0A198GDQ6"/>
<protein>
    <submittedName>
        <fullName evidence="2">Prepilin peptidase-dependent protein B</fullName>
    </submittedName>
</protein>
<dbReference type="PIRSF" id="PIRSF004525">
    <property type="entry name" value="Pilin_peptidase-dep_B_prd"/>
    <property type="match status" value="1"/>
</dbReference>
<gene>
    <name evidence="2" type="ORF">M983_1136</name>
</gene>
<keyword evidence="1" id="KW-0812">Transmembrane</keyword>
<proteinExistence type="predicted"/>
<comment type="caution">
    <text evidence="2">The sequence shown here is derived from an EMBL/GenBank/DDBJ whole genome shotgun (WGS) entry which is preliminary data.</text>
</comment>
<dbReference type="OrthoDB" id="7059546at2"/>
<organism evidence="2 3">
    <name type="scientific">Proteus myxofaciens ATCC 19692</name>
    <dbReference type="NCBI Taxonomy" id="1354337"/>
    <lineage>
        <taxon>Bacteria</taxon>
        <taxon>Pseudomonadati</taxon>
        <taxon>Pseudomonadota</taxon>
        <taxon>Gammaproteobacteria</taxon>
        <taxon>Enterobacterales</taxon>
        <taxon>Morganellaceae</taxon>
        <taxon>Proteus</taxon>
    </lineage>
</organism>
<keyword evidence="1" id="KW-0472">Membrane</keyword>
<evidence type="ECO:0000256" key="1">
    <source>
        <dbReference type="SAM" id="Phobius"/>
    </source>
</evidence>
<keyword evidence="3" id="KW-1185">Reference proteome</keyword>
<name>A0A198GDQ6_9GAMM</name>
<reference evidence="2 3" key="1">
    <citation type="submission" date="2016-04" db="EMBL/GenBank/DDBJ databases">
        <title>ATOL: Assembling a taxonomically balanced genome-scale reconstruction of the evolutionary history of the Enterobacteriaceae.</title>
        <authorList>
            <person name="Plunkett G.III."/>
            <person name="Neeno-Eckwall E.C."/>
            <person name="Glasner J.D."/>
            <person name="Perna N.T."/>
        </authorList>
    </citation>
    <scope>NUCLEOTIDE SEQUENCE [LARGE SCALE GENOMIC DNA]</scope>
    <source>
        <strain evidence="2 3">ATCC 19692</strain>
    </source>
</reference>
<dbReference type="EMBL" id="LXEN01000048">
    <property type="protein sequence ID" value="OAT34356.1"/>
    <property type="molecule type" value="Genomic_DNA"/>
</dbReference>
<dbReference type="InterPro" id="IPR016419">
    <property type="entry name" value="Prepilin_Pept-dep_B_prd"/>
</dbReference>
<sequence>MLKRPILFFSPGFMLMEYLFAFAIGAILCICINKSYPYVIQMLTQAYQQYRLDIFLRGRLIVLETQLRRAGYCNGKCQPISPIKLIEKSHHSYLTCVIFIYDMNSNGRWEPISSKESEYFGFRLKNGQLEHVRGVDDCQSSGWQKFFDSNEIHVTEFIIKSYSERHPIKQTPFFYLSLSLKLELKQNPAVKSHYEARIALRNISYL</sequence>
<dbReference type="STRING" id="1354337.M983_1136"/>
<evidence type="ECO:0000313" key="3">
    <source>
        <dbReference type="Proteomes" id="UP000094023"/>
    </source>
</evidence>
<keyword evidence="1" id="KW-1133">Transmembrane helix</keyword>
<feature type="transmembrane region" description="Helical" evidence="1">
    <location>
        <begin position="6"/>
        <end position="32"/>
    </location>
</feature>
<accession>A0A198GDQ6</accession>